<reference evidence="2" key="1">
    <citation type="thesis" date="2020" institute="ProQuest LLC" country="789 East Eisenhower Parkway, Ann Arbor, MI, USA">
        <title>Comparative Genomics and Chromosome Evolution.</title>
        <authorList>
            <person name="Mudd A.B."/>
        </authorList>
    </citation>
    <scope>NUCLEOTIDE SEQUENCE</scope>
    <source>
        <strain evidence="2">HN-11 Male</strain>
        <tissue evidence="2">Kidney and liver</tissue>
    </source>
</reference>
<keyword evidence="3" id="KW-1185">Reference proteome</keyword>
<name>A0A8J6FJ87_ELECQ</name>
<feature type="compositionally biased region" description="Basic and acidic residues" evidence="1">
    <location>
        <begin position="84"/>
        <end position="113"/>
    </location>
</feature>
<comment type="caution">
    <text evidence="2">The sequence shown here is derived from an EMBL/GenBank/DDBJ whole genome shotgun (WGS) entry which is preliminary data.</text>
</comment>
<evidence type="ECO:0000256" key="1">
    <source>
        <dbReference type="SAM" id="MobiDB-lite"/>
    </source>
</evidence>
<dbReference type="EMBL" id="WNTK01000003">
    <property type="protein sequence ID" value="KAG9487710.1"/>
    <property type="molecule type" value="Genomic_DNA"/>
</dbReference>
<evidence type="ECO:0000313" key="2">
    <source>
        <dbReference type="EMBL" id="KAG9487710.1"/>
    </source>
</evidence>
<protein>
    <submittedName>
        <fullName evidence="2">Uncharacterized protein</fullName>
    </submittedName>
</protein>
<gene>
    <name evidence="2" type="ORF">GDO78_007484</name>
</gene>
<sequence>MDQKQGGRLTCAQAQDRRVLRRPRAPQTSDFCETERQYTGKLSQRHVQEVRRSGGGGDPVQPQEQEAPGHRQSHLCHRERRQGRREAPAQHHRDGQPHPRGAGHERRDPHAVL</sequence>
<feature type="region of interest" description="Disordered" evidence="1">
    <location>
        <begin position="1"/>
        <end position="113"/>
    </location>
</feature>
<proteinExistence type="predicted"/>
<dbReference type="Proteomes" id="UP000770717">
    <property type="component" value="Unassembled WGS sequence"/>
</dbReference>
<accession>A0A8J6FJ87</accession>
<feature type="compositionally biased region" description="Basic residues" evidence="1">
    <location>
        <begin position="71"/>
        <end position="83"/>
    </location>
</feature>
<dbReference type="AlphaFoldDB" id="A0A8J6FJ87"/>
<organism evidence="2 3">
    <name type="scientific">Eleutherodactylus coqui</name>
    <name type="common">Puerto Rican coqui</name>
    <dbReference type="NCBI Taxonomy" id="57060"/>
    <lineage>
        <taxon>Eukaryota</taxon>
        <taxon>Metazoa</taxon>
        <taxon>Chordata</taxon>
        <taxon>Craniata</taxon>
        <taxon>Vertebrata</taxon>
        <taxon>Euteleostomi</taxon>
        <taxon>Amphibia</taxon>
        <taxon>Batrachia</taxon>
        <taxon>Anura</taxon>
        <taxon>Neobatrachia</taxon>
        <taxon>Hyloidea</taxon>
        <taxon>Eleutherodactylidae</taxon>
        <taxon>Eleutherodactylinae</taxon>
        <taxon>Eleutherodactylus</taxon>
        <taxon>Eleutherodactylus</taxon>
    </lineage>
</organism>
<evidence type="ECO:0000313" key="3">
    <source>
        <dbReference type="Proteomes" id="UP000770717"/>
    </source>
</evidence>